<name>A0AAD8FBR2_BIOPF</name>
<feature type="region of interest" description="Disordered" evidence="1">
    <location>
        <begin position="1"/>
        <end position="76"/>
    </location>
</feature>
<keyword evidence="3" id="KW-1185">Reference proteome</keyword>
<feature type="compositionally biased region" description="Polar residues" evidence="1">
    <location>
        <begin position="56"/>
        <end position="76"/>
    </location>
</feature>
<proteinExistence type="predicted"/>
<feature type="non-terminal residue" evidence="2">
    <location>
        <position position="76"/>
    </location>
</feature>
<dbReference type="AlphaFoldDB" id="A0AAD8FBR2"/>
<accession>A0AAD8FBR2</accession>
<evidence type="ECO:0000313" key="3">
    <source>
        <dbReference type="Proteomes" id="UP001233172"/>
    </source>
</evidence>
<protein>
    <submittedName>
        <fullName evidence="2">Uncharacterized protein</fullName>
    </submittedName>
</protein>
<sequence>MRDLYRPRSMRTEARHSGHVSSLRRASSRSRRLRTRNDDVTSMSRAMSLNKFIWTPNKNTSQSKQPSRENTIPGTQ</sequence>
<reference evidence="2" key="2">
    <citation type="submission" date="2023-04" db="EMBL/GenBank/DDBJ databases">
        <authorList>
            <person name="Bu L."/>
            <person name="Lu L."/>
            <person name="Laidemitt M.R."/>
            <person name="Zhang S.M."/>
            <person name="Mutuku M."/>
            <person name="Mkoji G."/>
            <person name="Steinauer M."/>
            <person name="Loker E.S."/>
        </authorList>
    </citation>
    <scope>NUCLEOTIDE SEQUENCE</scope>
    <source>
        <strain evidence="2">KasaAsao</strain>
        <tissue evidence="2">Whole Snail</tissue>
    </source>
</reference>
<organism evidence="2 3">
    <name type="scientific">Biomphalaria pfeifferi</name>
    <name type="common">Bloodfluke planorb</name>
    <name type="synonym">Freshwater snail</name>
    <dbReference type="NCBI Taxonomy" id="112525"/>
    <lineage>
        <taxon>Eukaryota</taxon>
        <taxon>Metazoa</taxon>
        <taxon>Spiralia</taxon>
        <taxon>Lophotrochozoa</taxon>
        <taxon>Mollusca</taxon>
        <taxon>Gastropoda</taxon>
        <taxon>Heterobranchia</taxon>
        <taxon>Euthyneura</taxon>
        <taxon>Panpulmonata</taxon>
        <taxon>Hygrophila</taxon>
        <taxon>Lymnaeoidea</taxon>
        <taxon>Planorbidae</taxon>
        <taxon>Biomphalaria</taxon>
    </lineage>
</organism>
<evidence type="ECO:0000313" key="2">
    <source>
        <dbReference type="EMBL" id="KAK0057304.1"/>
    </source>
</evidence>
<gene>
    <name evidence="2" type="ORF">Bpfe_013397</name>
</gene>
<dbReference type="EMBL" id="JASAOG010000056">
    <property type="protein sequence ID" value="KAK0057304.1"/>
    <property type="molecule type" value="Genomic_DNA"/>
</dbReference>
<evidence type="ECO:0000256" key="1">
    <source>
        <dbReference type="SAM" id="MobiDB-lite"/>
    </source>
</evidence>
<comment type="caution">
    <text evidence="2">The sequence shown here is derived from an EMBL/GenBank/DDBJ whole genome shotgun (WGS) entry which is preliminary data.</text>
</comment>
<reference evidence="2" key="1">
    <citation type="journal article" date="2023" name="PLoS Negl. Trop. Dis.">
        <title>A genome sequence for Biomphalaria pfeifferi, the major vector snail for the human-infecting parasite Schistosoma mansoni.</title>
        <authorList>
            <person name="Bu L."/>
            <person name="Lu L."/>
            <person name="Laidemitt M.R."/>
            <person name="Zhang S.M."/>
            <person name="Mutuku M."/>
            <person name="Mkoji G."/>
            <person name="Steinauer M."/>
            <person name="Loker E.S."/>
        </authorList>
    </citation>
    <scope>NUCLEOTIDE SEQUENCE</scope>
    <source>
        <strain evidence="2">KasaAsao</strain>
    </source>
</reference>
<dbReference type="Proteomes" id="UP001233172">
    <property type="component" value="Unassembled WGS sequence"/>
</dbReference>
<feature type="compositionally biased region" description="Basic and acidic residues" evidence="1">
    <location>
        <begin position="1"/>
        <end position="16"/>
    </location>
</feature>